<dbReference type="RefSeq" id="WP_140193558.1">
    <property type="nucleotide sequence ID" value="NZ_CP065915.1"/>
</dbReference>
<dbReference type="AlphaFoldDB" id="A0A5C5GFC1"/>
<evidence type="ECO:0000259" key="1">
    <source>
        <dbReference type="Pfam" id="PF13403"/>
    </source>
</evidence>
<evidence type="ECO:0000313" key="3">
    <source>
        <dbReference type="Proteomes" id="UP000314011"/>
    </source>
</evidence>
<dbReference type="InterPro" id="IPR028992">
    <property type="entry name" value="Hedgehog/Intein_dom"/>
</dbReference>
<name>A0A5C5GFC1_9RHOB</name>
<protein>
    <submittedName>
        <fullName evidence="2">Hint domain-containing protein</fullName>
    </submittedName>
</protein>
<dbReference type="EMBL" id="VFFF01000001">
    <property type="protein sequence ID" value="TNY32874.1"/>
    <property type="molecule type" value="Genomic_DNA"/>
</dbReference>
<dbReference type="InterPro" id="IPR036844">
    <property type="entry name" value="Hint_dom_sf"/>
</dbReference>
<gene>
    <name evidence="2" type="ORF">FHY64_06250</name>
</gene>
<dbReference type="Pfam" id="PF13403">
    <property type="entry name" value="Hint_2"/>
    <property type="match status" value="1"/>
</dbReference>
<dbReference type="Proteomes" id="UP000314011">
    <property type="component" value="Unassembled WGS sequence"/>
</dbReference>
<keyword evidence="3" id="KW-1185">Reference proteome</keyword>
<comment type="caution">
    <text evidence="2">The sequence shown here is derived from an EMBL/GenBank/DDBJ whole genome shotgun (WGS) entry which is preliminary data.</text>
</comment>
<accession>A0A5C5GFC1</accession>
<proteinExistence type="predicted"/>
<dbReference type="SUPFAM" id="SSF51294">
    <property type="entry name" value="Hedgehog/intein (Hint) domain"/>
    <property type="match status" value="1"/>
</dbReference>
<reference evidence="2 3" key="1">
    <citation type="submission" date="2019-06" db="EMBL/GenBank/DDBJ databases">
        <title>Genome of new Rhodobacteraceae sp. SM1903.</title>
        <authorList>
            <person name="Ren X."/>
        </authorList>
    </citation>
    <scope>NUCLEOTIDE SEQUENCE [LARGE SCALE GENOMIC DNA]</scope>
    <source>
        <strain evidence="2 3">SM1903</strain>
    </source>
</reference>
<dbReference type="Gene3D" id="2.170.16.10">
    <property type="entry name" value="Hedgehog/Intein (Hint) domain"/>
    <property type="match status" value="1"/>
</dbReference>
<feature type="domain" description="Hedgehog/Intein (Hint)" evidence="1">
    <location>
        <begin position="218"/>
        <end position="355"/>
    </location>
</feature>
<organism evidence="2 3">
    <name type="scientific">Pelagovum pacificum</name>
    <dbReference type="NCBI Taxonomy" id="2588711"/>
    <lineage>
        <taxon>Bacteria</taxon>
        <taxon>Pseudomonadati</taxon>
        <taxon>Pseudomonadota</taxon>
        <taxon>Alphaproteobacteria</taxon>
        <taxon>Rhodobacterales</taxon>
        <taxon>Paracoccaceae</taxon>
        <taxon>Pelagovum</taxon>
    </lineage>
</organism>
<evidence type="ECO:0000313" key="2">
    <source>
        <dbReference type="EMBL" id="TNY32874.1"/>
    </source>
</evidence>
<sequence length="404" mass="43313">MAIVNADLGSSDFVVDSSNANNGDVVNVTALGSNTLTVDGVDVSVSSIANVTALATPTFEAVNGGSLTFNAGLLGATALNSINFNVGEDGSRIEVDAATINLNISDFNVNFLGNDDSPTGIGEFVYDPPALSLTPITFDVSGYSTGDRLMVDGRSAMSFTYDSGSGIGRLSSTAFLQQTVRFEFEMSQEQADLLLNAGTRGDYILADGTFIFPGASFVCFVKGTMIETEHGPAPIELLREGDLIRTRDNGLRPIRWIGSTRIRSTRDTAPIRFARGSIGNGRELLVSPQHRMPIESWETELLFGESRVLVPAKHLVNGDTITQLEPGTVEYFHMLFDTHEIVFSEGVPTESFHPGEFGLSTLERAAQEEIFGLFPELRTDLAGGFGPAAYPTLRRHEVALLAAA</sequence>
<dbReference type="OrthoDB" id="6305173at2"/>